<dbReference type="GO" id="GO:0016020">
    <property type="term" value="C:membrane"/>
    <property type="evidence" value="ECO:0007669"/>
    <property type="project" value="UniProtKB-SubCell"/>
</dbReference>
<organism evidence="2 3">
    <name type="scientific">Seminavis robusta</name>
    <dbReference type="NCBI Taxonomy" id="568900"/>
    <lineage>
        <taxon>Eukaryota</taxon>
        <taxon>Sar</taxon>
        <taxon>Stramenopiles</taxon>
        <taxon>Ochrophyta</taxon>
        <taxon>Bacillariophyta</taxon>
        <taxon>Bacillariophyceae</taxon>
        <taxon>Bacillariophycidae</taxon>
        <taxon>Naviculales</taxon>
        <taxon>Naviculaceae</taxon>
        <taxon>Seminavis</taxon>
    </lineage>
</organism>
<keyword evidence="2" id="KW-0378">Hydrolase</keyword>
<sequence>MSASIGNAATAIMKRRGDLPWAAGGWIFFVAENAILSENRTWLIAELGDDRYHLVYGTLSTIATASIGYSFVRLRRQHKIPESTLRLVPRSPMVFGGAWVVLTLGLTMATQGLPKFQIPVGMSSEQKLQVRCPFDFKEPPRPDHSLYGMERVTRHPGLWSLGLAGLGQALLIPPAALPLKIWWCGPALVAWLGGAHTDSRFRRNMGGTLDPMMDAQTSNIPFGAMMMGQQGNPATSFQNLVTEELKPLNAVMAAAASTVWVVLQARRFRIR</sequence>
<evidence type="ECO:0000313" key="2">
    <source>
        <dbReference type="EMBL" id="CAB9526711.1"/>
    </source>
</evidence>
<name>A0A9N8EW87_9STRA</name>
<dbReference type="AlphaFoldDB" id="A0A9N8EW87"/>
<keyword evidence="3" id="KW-1185">Reference proteome</keyword>
<dbReference type="GO" id="GO:0008233">
    <property type="term" value="F:peptidase activity"/>
    <property type="evidence" value="ECO:0007669"/>
    <property type="project" value="UniProtKB-KW"/>
</dbReference>
<dbReference type="Proteomes" id="UP001153069">
    <property type="component" value="Unassembled WGS sequence"/>
</dbReference>
<dbReference type="EMBL" id="CAICTM010001871">
    <property type="protein sequence ID" value="CAB9526711.1"/>
    <property type="molecule type" value="Genomic_DNA"/>
</dbReference>
<gene>
    <name evidence="2" type="ORF">SEMRO_1873_G302930.1</name>
</gene>
<keyword evidence="1" id="KW-0472">Membrane</keyword>
<evidence type="ECO:0000256" key="1">
    <source>
        <dbReference type="SAM" id="Phobius"/>
    </source>
</evidence>
<feature type="transmembrane region" description="Helical" evidence="1">
    <location>
        <begin position="52"/>
        <end position="72"/>
    </location>
</feature>
<keyword evidence="1" id="KW-0812">Transmembrane</keyword>
<comment type="caution">
    <text evidence="2">The sequence shown here is derived from an EMBL/GenBank/DDBJ whole genome shotgun (WGS) entry which is preliminary data.</text>
</comment>
<dbReference type="OrthoDB" id="41527at2759"/>
<dbReference type="GO" id="GO:0006508">
    <property type="term" value="P:proteolysis"/>
    <property type="evidence" value="ECO:0007669"/>
    <property type="project" value="UniProtKB-KW"/>
</dbReference>
<protein>
    <submittedName>
        <fullName evidence="2">RCE1 homolog, prenyl protein protease (Saccharomyces cerevisiae)</fullName>
    </submittedName>
</protein>
<feature type="transmembrane region" description="Helical" evidence="1">
    <location>
        <begin position="93"/>
        <end position="113"/>
    </location>
</feature>
<reference evidence="2" key="1">
    <citation type="submission" date="2020-06" db="EMBL/GenBank/DDBJ databases">
        <authorList>
            <consortium name="Plant Systems Biology data submission"/>
        </authorList>
    </citation>
    <scope>NUCLEOTIDE SEQUENCE</scope>
    <source>
        <strain evidence="2">D6</strain>
    </source>
</reference>
<keyword evidence="2" id="KW-0645">Protease</keyword>
<accession>A0A9N8EW87</accession>
<proteinExistence type="predicted"/>
<evidence type="ECO:0000313" key="3">
    <source>
        <dbReference type="Proteomes" id="UP001153069"/>
    </source>
</evidence>
<keyword evidence="1" id="KW-1133">Transmembrane helix</keyword>